<proteinExistence type="predicted"/>
<dbReference type="Proteomes" id="UP000680304">
    <property type="component" value="Unassembled WGS sequence"/>
</dbReference>
<sequence length="51" mass="5829">MSEYGSRVLHYELEKDANGNWKDGFPDKDNHSIDAVRYALESEIRGPAISF</sequence>
<dbReference type="Gene3D" id="3.30.420.280">
    <property type="match status" value="1"/>
</dbReference>
<protein>
    <submittedName>
        <fullName evidence="1">Uncharacterized protein</fullName>
    </submittedName>
</protein>
<evidence type="ECO:0000313" key="2">
    <source>
        <dbReference type="Proteomes" id="UP000680304"/>
    </source>
</evidence>
<accession>A0ABQ4N625</accession>
<dbReference type="EMBL" id="BOVJ01000067">
    <property type="protein sequence ID" value="GIQ63617.1"/>
    <property type="molecule type" value="Genomic_DNA"/>
</dbReference>
<keyword evidence="2" id="KW-1185">Reference proteome</keyword>
<name>A0ABQ4N625_9BACL</name>
<gene>
    <name evidence="1" type="ORF">PACILC2_21850</name>
</gene>
<evidence type="ECO:0000313" key="1">
    <source>
        <dbReference type="EMBL" id="GIQ63617.1"/>
    </source>
</evidence>
<comment type="caution">
    <text evidence="1">The sequence shown here is derived from an EMBL/GenBank/DDBJ whole genome shotgun (WGS) entry which is preliminary data.</text>
</comment>
<reference evidence="1 2" key="1">
    <citation type="submission" date="2021-04" db="EMBL/GenBank/DDBJ databases">
        <title>Draft genome sequence of Paenibacillus cisolokensis, LC2-13A.</title>
        <authorList>
            <person name="Uke A."/>
            <person name="Chhe C."/>
            <person name="Baramee S."/>
            <person name="Kosugi A."/>
        </authorList>
    </citation>
    <scope>NUCLEOTIDE SEQUENCE [LARGE SCALE GENOMIC DNA]</scope>
    <source>
        <strain evidence="1 2">LC2-13A</strain>
    </source>
</reference>
<organism evidence="1 2">
    <name type="scientific">Paenibacillus cisolokensis</name>
    <dbReference type="NCBI Taxonomy" id="1658519"/>
    <lineage>
        <taxon>Bacteria</taxon>
        <taxon>Bacillati</taxon>
        <taxon>Bacillota</taxon>
        <taxon>Bacilli</taxon>
        <taxon>Bacillales</taxon>
        <taxon>Paenibacillaceae</taxon>
        <taxon>Paenibacillus</taxon>
    </lineage>
</organism>